<keyword evidence="4" id="KW-1185">Reference proteome</keyword>
<dbReference type="GO" id="GO:0030289">
    <property type="term" value="C:protein phosphatase 4 complex"/>
    <property type="evidence" value="ECO:0007669"/>
    <property type="project" value="InterPro"/>
</dbReference>
<dbReference type="PANTHER" id="PTHR16487">
    <property type="entry name" value="PPP4R2-RELATED PROTEIN"/>
    <property type="match status" value="1"/>
</dbReference>
<dbReference type="GO" id="GO:0005737">
    <property type="term" value="C:cytoplasm"/>
    <property type="evidence" value="ECO:0007669"/>
    <property type="project" value="TreeGrafter"/>
</dbReference>
<dbReference type="AlphaFoldDB" id="A0A8H8SA11"/>
<accession>A0A8H8SA11</accession>
<feature type="region of interest" description="Disordered" evidence="2">
    <location>
        <begin position="46"/>
        <end position="97"/>
    </location>
</feature>
<evidence type="ECO:0000313" key="3">
    <source>
        <dbReference type="EMBL" id="TVY49836.1"/>
    </source>
</evidence>
<feature type="region of interest" description="Disordered" evidence="2">
    <location>
        <begin position="335"/>
        <end position="420"/>
    </location>
</feature>
<comment type="caution">
    <text evidence="3">The sequence shown here is derived from an EMBL/GenBank/DDBJ whole genome shotgun (WGS) entry which is preliminary data.</text>
</comment>
<protein>
    <submittedName>
        <fullName evidence="3">Uncharacterized protein</fullName>
    </submittedName>
</protein>
<feature type="region of interest" description="Disordered" evidence="2">
    <location>
        <begin position="291"/>
        <end position="317"/>
    </location>
</feature>
<feature type="region of interest" description="Disordered" evidence="2">
    <location>
        <begin position="208"/>
        <end position="239"/>
    </location>
</feature>
<dbReference type="GO" id="GO:0019888">
    <property type="term" value="F:protein phosphatase regulator activity"/>
    <property type="evidence" value="ECO:0007669"/>
    <property type="project" value="InterPro"/>
</dbReference>
<dbReference type="EMBL" id="QGMI01000005">
    <property type="protein sequence ID" value="TVY49836.1"/>
    <property type="molecule type" value="Genomic_DNA"/>
</dbReference>
<comment type="similarity">
    <text evidence="1">Belongs to the PPP4R2 family.</text>
</comment>
<feature type="compositionally biased region" description="Low complexity" evidence="2">
    <location>
        <begin position="46"/>
        <end position="58"/>
    </location>
</feature>
<feature type="compositionally biased region" description="Basic and acidic residues" evidence="2">
    <location>
        <begin position="364"/>
        <end position="380"/>
    </location>
</feature>
<proteinExistence type="inferred from homology"/>
<reference evidence="3 4" key="1">
    <citation type="submission" date="2018-05" db="EMBL/GenBank/DDBJ databases">
        <title>Genome sequencing and assembly of the regulated plant pathogen Lachnellula willkommii and related sister species for the development of diagnostic species identification markers.</title>
        <authorList>
            <person name="Giroux E."/>
            <person name="Bilodeau G."/>
        </authorList>
    </citation>
    <scope>NUCLEOTIDE SEQUENCE [LARGE SCALE GENOMIC DNA]</scope>
    <source>
        <strain evidence="3 4">CBS 160.35</strain>
    </source>
</reference>
<dbReference type="OrthoDB" id="341898at2759"/>
<evidence type="ECO:0000313" key="4">
    <source>
        <dbReference type="Proteomes" id="UP000443090"/>
    </source>
</evidence>
<evidence type="ECO:0000256" key="1">
    <source>
        <dbReference type="ARBA" id="ARBA00009207"/>
    </source>
</evidence>
<name>A0A8H8SA11_9HELO</name>
<evidence type="ECO:0000256" key="2">
    <source>
        <dbReference type="SAM" id="MobiDB-lite"/>
    </source>
</evidence>
<dbReference type="InterPro" id="IPR015267">
    <property type="entry name" value="PPP4R2"/>
</dbReference>
<gene>
    <name evidence="3" type="ORF">LOCC1_G000465</name>
</gene>
<dbReference type="PANTHER" id="PTHR16487:SF0">
    <property type="entry name" value="PROTEIN PHOSPHATASE 4 REGULATORY SUBUNIT 2-RELATED"/>
    <property type="match status" value="1"/>
</dbReference>
<sequence length="420" mass="44942">MDLDTDNEVLQALADGKSMDYELWPGLLSRLIPRLEKIVQTEFPIPALPSSQPSSQIPSSPPIQPKKEDPSSQTSTDSFDKENASPKPKPNSLSSQSQALLTSITTTLQSLFSKYPPHTIQRLAELILTPHNHYRSLPTYLHAVDRVVHVSSGAHIFPLPPAISNPSSAPSSAHDPLSISWGNPATAQSNLESDESLGGALLTPIPWLSKNRSRSGTHSPLEGEVKTESTEMIDGPNGLGGIETVSISVNGVSSATKESPASGVDAILRAEGGVTQGELLRQEQKAGVVPATQLGPRGNGDSDGMGEENEAPHARGRKKLAWMIRGRSLRGIDVEAAVGRKAGVKDEDEDMKKEDEVEPSTPKRNAEEEIGADEKRVKEDATEDDDDMVLVDADGKTEDVKKIGEEAENKGPDAVDATTI</sequence>
<dbReference type="Proteomes" id="UP000443090">
    <property type="component" value="Unassembled WGS sequence"/>
</dbReference>
<dbReference type="GO" id="GO:0005634">
    <property type="term" value="C:nucleus"/>
    <property type="evidence" value="ECO:0007669"/>
    <property type="project" value="TreeGrafter"/>
</dbReference>
<feature type="compositionally biased region" description="Basic and acidic residues" evidence="2">
    <location>
        <begin position="393"/>
        <end position="413"/>
    </location>
</feature>
<organism evidence="3 4">
    <name type="scientific">Lachnellula occidentalis</name>
    <dbReference type="NCBI Taxonomy" id="215460"/>
    <lineage>
        <taxon>Eukaryota</taxon>
        <taxon>Fungi</taxon>
        <taxon>Dikarya</taxon>
        <taxon>Ascomycota</taxon>
        <taxon>Pezizomycotina</taxon>
        <taxon>Leotiomycetes</taxon>
        <taxon>Helotiales</taxon>
        <taxon>Lachnaceae</taxon>
        <taxon>Lachnellula</taxon>
    </lineage>
</organism>